<dbReference type="PANTHER" id="PTHR15720">
    <property type="entry name" value="GREB1-RELATED"/>
    <property type="match status" value="1"/>
</dbReference>
<feature type="non-terminal residue" evidence="3">
    <location>
        <position position="104"/>
    </location>
</feature>
<dbReference type="InterPro" id="IPR046926">
    <property type="entry name" value="GREB1_N"/>
</dbReference>
<feature type="region of interest" description="Disordered" evidence="1">
    <location>
        <begin position="52"/>
        <end position="89"/>
    </location>
</feature>
<dbReference type="InterPro" id="IPR028422">
    <property type="entry name" value="GREB1"/>
</dbReference>
<gene>
    <name evidence="3" type="ORF">SPARVUS_LOCUS13087395</name>
</gene>
<dbReference type="Proteomes" id="UP001162483">
    <property type="component" value="Unassembled WGS sequence"/>
</dbReference>
<reference evidence="3" key="1">
    <citation type="submission" date="2023-05" db="EMBL/GenBank/DDBJ databases">
        <authorList>
            <person name="Stuckert A."/>
        </authorList>
    </citation>
    <scope>NUCLEOTIDE SEQUENCE</scope>
</reference>
<comment type="caution">
    <text evidence="3">The sequence shown here is derived from an EMBL/GenBank/DDBJ whole genome shotgun (WGS) entry which is preliminary data.</text>
</comment>
<proteinExistence type="predicted"/>
<keyword evidence="4" id="KW-1185">Reference proteome</keyword>
<name>A0ABN9FYN7_9NEOB</name>
<accession>A0ABN9FYN7</accession>
<sequence>MGNSYAGQLKTTRFEEVLHNSIEASLRSNNLVPRPIFSQLYLEAEQHLSCLEGGRLDNNDDEEEDDDGSESSSSPHSYQNKPPPEGCCTTDGFCQAGKDLRLAT</sequence>
<organism evidence="3 4">
    <name type="scientific">Staurois parvus</name>
    <dbReference type="NCBI Taxonomy" id="386267"/>
    <lineage>
        <taxon>Eukaryota</taxon>
        <taxon>Metazoa</taxon>
        <taxon>Chordata</taxon>
        <taxon>Craniata</taxon>
        <taxon>Vertebrata</taxon>
        <taxon>Euteleostomi</taxon>
        <taxon>Amphibia</taxon>
        <taxon>Batrachia</taxon>
        <taxon>Anura</taxon>
        <taxon>Neobatrachia</taxon>
        <taxon>Ranoidea</taxon>
        <taxon>Ranidae</taxon>
        <taxon>Staurois</taxon>
    </lineage>
</organism>
<feature type="compositionally biased region" description="Acidic residues" evidence="1">
    <location>
        <begin position="59"/>
        <end position="69"/>
    </location>
</feature>
<feature type="domain" description="GREB1 N-terminal" evidence="2">
    <location>
        <begin position="60"/>
        <end position="103"/>
    </location>
</feature>
<evidence type="ECO:0000313" key="4">
    <source>
        <dbReference type="Proteomes" id="UP001162483"/>
    </source>
</evidence>
<protein>
    <recommendedName>
        <fullName evidence="2">GREB1 N-terminal domain-containing protein</fullName>
    </recommendedName>
</protein>
<evidence type="ECO:0000313" key="3">
    <source>
        <dbReference type="EMBL" id="CAI9602144.1"/>
    </source>
</evidence>
<dbReference type="EMBL" id="CATNWA010017648">
    <property type="protein sequence ID" value="CAI9602144.1"/>
    <property type="molecule type" value="Genomic_DNA"/>
</dbReference>
<dbReference type="PANTHER" id="PTHR15720:SF13">
    <property type="entry name" value="PROTEIN GREB1"/>
    <property type="match status" value="1"/>
</dbReference>
<evidence type="ECO:0000259" key="2">
    <source>
        <dbReference type="Pfam" id="PF15782"/>
    </source>
</evidence>
<dbReference type="Pfam" id="PF15782">
    <property type="entry name" value="GREB1_N"/>
    <property type="match status" value="1"/>
</dbReference>
<evidence type="ECO:0000256" key="1">
    <source>
        <dbReference type="SAM" id="MobiDB-lite"/>
    </source>
</evidence>